<feature type="domain" description="Spermatogenesis-associated protein 20-like TRX" evidence="1">
    <location>
        <begin position="2"/>
        <end position="155"/>
    </location>
</feature>
<gene>
    <name evidence="2" type="ORF">LX16_4458</name>
</gene>
<dbReference type="AlphaFoldDB" id="A0A562URJ1"/>
<keyword evidence="3" id="KW-1185">Reference proteome</keyword>
<sequence>MNRLGDALSPYLQQHADNPVDWWPWGEDALTEAKRRDVPLFVSVGYAACHWCHVMAHESFEDDEVAARLNDAVVSVKVDREERPDVDAVYMQATLALTGQGGWPMTVFATPDGTPFFAGTYFPREHFLRLVDAVAEAWRDRRDELLAQGAAIVQACAAAGPELADVSRSCPIDGPCPPVSPVGTDVLDKAAQAVRAAYDRENGGFGGAPKFPSQPALAFLLDHYERTGDGTSLSIVRHTADRMARGGMYDQLGGGFARYSVDASWTVPHFEKMLYDNALLLQTYTDLSELTRRPFFARVAEETARFMVDALGTPEGGFASALDADTGGVEGATYAWTPGQLRDALGDADGDFAAHVFAVSDAGTFEAGTSVLQLPVDPEDLDRFHDVKARLRRARDRRPQPARDDKVVAAWNGLAVTALTEYAAESRSDWADAAADAAARLLAERHVVDGRLRRVSRDGVVGDAAGILEDYGAVALAFLARYEVTEDDVWLERAGALLDVVLSDFGDGNGGFFDTGAGAEELVTRPADPTDGPTPSGWALAARALSEYADHADSEEHDDAAWRALAAVAPVIESHSRFAAGLAGAAELMVVDESD</sequence>
<organism evidence="2 3">
    <name type="scientific">Stackebrandtia albiflava</name>
    <dbReference type="NCBI Taxonomy" id="406432"/>
    <lineage>
        <taxon>Bacteria</taxon>
        <taxon>Bacillati</taxon>
        <taxon>Actinomycetota</taxon>
        <taxon>Actinomycetes</taxon>
        <taxon>Glycomycetales</taxon>
        <taxon>Glycomycetaceae</taxon>
        <taxon>Stackebrandtia</taxon>
    </lineage>
</organism>
<dbReference type="SUPFAM" id="SSF52833">
    <property type="entry name" value="Thioredoxin-like"/>
    <property type="match status" value="1"/>
</dbReference>
<dbReference type="InterPro" id="IPR008928">
    <property type="entry name" value="6-hairpin_glycosidase_sf"/>
</dbReference>
<dbReference type="Gene3D" id="3.40.30.10">
    <property type="entry name" value="Glutaredoxin"/>
    <property type="match status" value="1"/>
</dbReference>
<dbReference type="OrthoDB" id="9762614at2"/>
<dbReference type="InterPro" id="IPR024705">
    <property type="entry name" value="Ssp411"/>
</dbReference>
<evidence type="ECO:0000259" key="1">
    <source>
        <dbReference type="Pfam" id="PF03190"/>
    </source>
</evidence>
<dbReference type="RefSeq" id="WP_147142586.1">
    <property type="nucleotide sequence ID" value="NZ_BAABIJ010000004.1"/>
</dbReference>
<dbReference type="PANTHER" id="PTHR42899">
    <property type="entry name" value="SPERMATOGENESIS-ASSOCIATED PROTEIN 20"/>
    <property type="match status" value="1"/>
</dbReference>
<name>A0A562URJ1_9ACTN</name>
<evidence type="ECO:0000313" key="3">
    <source>
        <dbReference type="Proteomes" id="UP000321617"/>
    </source>
</evidence>
<dbReference type="InterPro" id="IPR036249">
    <property type="entry name" value="Thioredoxin-like_sf"/>
</dbReference>
<reference evidence="2 3" key="1">
    <citation type="journal article" date="2013" name="Stand. Genomic Sci.">
        <title>Genomic Encyclopedia of Type Strains, Phase I: The one thousand microbial genomes (KMG-I) project.</title>
        <authorList>
            <person name="Kyrpides N.C."/>
            <person name="Woyke T."/>
            <person name="Eisen J.A."/>
            <person name="Garrity G."/>
            <person name="Lilburn T.G."/>
            <person name="Beck B.J."/>
            <person name="Whitman W.B."/>
            <person name="Hugenholtz P."/>
            <person name="Klenk H.P."/>
        </authorList>
    </citation>
    <scope>NUCLEOTIDE SEQUENCE [LARGE SCALE GENOMIC DNA]</scope>
    <source>
        <strain evidence="2 3">DSM 45044</strain>
    </source>
</reference>
<dbReference type="InterPro" id="IPR004879">
    <property type="entry name" value="Ssp411-like_TRX"/>
</dbReference>
<evidence type="ECO:0000313" key="2">
    <source>
        <dbReference type="EMBL" id="TWJ08233.1"/>
    </source>
</evidence>
<dbReference type="CDD" id="cd02955">
    <property type="entry name" value="SSP411"/>
    <property type="match status" value="1"/>
</dbReference>
<dbReference type="Proteomes" id="UP000321617">
    <property type="component" value="Unassembled WGS sequence"/>
</dbReference>
<dbReference type="GO" id="GO:0005975">
    <property type="term" value="P:carbohydrate metabolic process"/>
    <property type="evidence" value="ECO:0007669"/>
    <property type="project" value="InterPro"/>
</dbReference>
<comment type="caution">
    <text evidence="2">The sequence shown here is derived from an EMBL/GenBank/DDBJ whole genome shotgun (WGS) entry which is preliminary data.</text>
</comment>
<protein>
    <recommendedName>
        <fullName evidence="1">Spermatogenesis-associated protein 20-like TRX domain-containing protein</fullName>
    </recommendedName>
</protein>
<dbReference type="SUPFAM" id="SSF48208">
    <property type="entry name" value="Six-hairpin glycosidases"/>
    <property type="match status" value="1"/>
</dbReference>
<dbReference type="PANTHER" id="PTHR42899:SF1">
    <property type="entry name" value="SPERMATOGENESIS-ASSOCIATED PROTEIN 20"/>
    <property type="match status" value="1"/>
</dbReference>
<dbReference type="Pfam" id="PF03190">
    <property type="entry name" value="Thioredox_DsbH"/>
    <property type="match status" value="1"/>
</dbReference>
<proteinExistence type="predicted"/>
<dbReference type="PIRSF" id="PIRSF006402">
    <property type="entry name" value="UCP006402_thioredoxin"/>
    <property type="match status" value="1"/>
</dbReference>
<dbReference type="EMBL" id="VLLL01000008">
    <property type="protein sequence ID" value="TWJ08233.1"/>
    <property type="molecule type" value="Genomic_DNA"/>
</dbReference>
<accession>A0A562URJ1</accession>